<evidence type="ECO:0000256" key="6">
    <source>
        <dbReference type="SAM" id="MobiDB-lite"/>
    </source>
</evidence>
<dbReference type="PROSITE" id="PS01196">
    <property type="entry name" value="PEPT_TRNA_HYDROL_2"/>
    <property type="match status" value="1"/>
</dbReference>
<dbReference type="NCBIfam" id="TIGR00447">
    <property type="entry name" value="pth"/>
    <property type="match status" value="1"/>
</dbReference>
<dbReference type="GO" id="GO:0000049">
    <property type="term" value="F:tRNA binding"/>
    <property type="evidence" value="ECO:0007669"/>
    <property type="project" value="UniProtKB-KW"/>
</dbReference>
<dbReference type="FunFam" id="3.40.50.1470:FF:000001">
    <property type="entry name" value="Peptidyl-tRNA hydrolase"/>
    <property type="match status" value="1"/>
</dbReference>
<keyword evidence="4" id="KW-0694">RNA-binding</keyword>
<dbReference type="Pfam" id="PF01195">
    <property type="entry name" value="Pept_tRNA_hydro"/>
    <property type="match status" value="1"/>
</dbReference>
<organism evidence="7">
    <name type="scientific">mine drainage metagenome</name>
    <dbReference type="NCBI Taxonomy" id="410659"/>
    <lineage>
        <taxon>unclassified sequences</taxon>
        <taxon>metagenomes</taxon>
        <taxon>ecological metagenomes</taxon>
    </lineage>
</organism>
<evidence type="ECO:0000256" key="2">
    <source>
        <dbReference type="ARBA" id="ARBA00022555"/>
    </source>
</evidence>
<dbReference type="GO" id="GO:0004045">
    <property type="term" value="F:peptidyl-tRNA hydrolase activity"/>
    <property type="evidence" value="ECO:0007669"/>
    <property type="project" value="UniProtKB-EC"/>
</dbReference>
<protein>
    <recommendedName>
        <fullName evidence="1">peptidyl-tRNA hydrolase</fullName>
        <ecNumber evidence="1">3.1.1.29</ecNumber>
    </recommendedName>
</protein>
<dbReference type="Gene3D" id="3.40.50.1470">
    <property type="entry name" value="Peptidyl-tRNA hydrolase"/>
    <property type="match status" value="1"/>
</dbReference>
<dbReference type="InterPro" id="IPR018171">
    <property type="entry name" value="Pept_tRNA_hydro_CS"/>
</dbReference>
<keyword evidence="3 7" id="KW-0378">Hydrolase</keyword>
<evidence type="ECO:0000256" key="3">
    <source>
        <dbReference type="ARBA" id="ARBA00022801"/>
    </source>
</evidence>
<dbReference type="InterPro" id="IPR036416">
    <property type="entry name" value="Pept_tRNA_hydro_sf"/>
</dbReference>
<evidence type="ECO:0000256" key="4">
    <source>
        <dbReference type="ARBA" id="ARBA00022884"/>
    </source>
</evidence>
<dbReference type="EC" id="3.1.1.29" evidence="1"/>
<dbReference type="EMBL" id="MLJW01001535">
    <property type="protein sequence ID" value="OIQ77792.1"/>
    <property type="molecule type" value="Genomic_DNA"/>
</dbReference>
<dbReference type="InterPro" id="IPR001328">
    <property type="entry name" value="Pept_tRNA_hydro"/>
</dbReference>
<dbReference type="CDD" id="cd00462">
    <property type="entry name" value="PTH"/>
    <property type="match status" value="1"/>
</dbReference>
<dbReference type="PANTHER" id="PTHR17224:SF1">
    <property type="entry name" value="PEPTIDYL-TRNA HYDROLASE"/>
    <property type="match status" value="1"/>
</dbReference>
<dbReference type="SUPFAM" id="SSF53178">
    <property type="entry name" value="Peptidyl-tRNA hydrolase-like"/>
    <property type="match status" value="1"/>
</dbReference>
<gene>
    <name evidence="7" type="primary">pth_13</name>
    <name evidence="7" type="ORF">GALL_405180</name>
</gene>
<accession>A0A1J5Q3A2</accession>
<evidence type="ECO:0000256" key="1">
    <source>
        <dbReference type="ARBA" id="ARBA00013260"/>
    </source>
</evidence>
<proteinExistence type="inferred from homology"/>
<reference evidence="7" key="1">
    <citation type="submission" date="2016-10" db="EMBL/GenBank/DDBJ databases">
        <title>Sequence of Gallionella enrichment culture.</title>
        <authorList>
            <person name="Poehlein A."/>
            <person name="Muehling M."/>
            <person name="Daniel R."/>
        </authorList>
    </citation>
    <scope>NUCLEOTIDE SEQUENCE</scope>
</reference>
<feature type="compositionally biased region" description="Basic and acidic residues" evidence="6">
    <location>
        <begin position="206"/>
        <end position="216"/>
    </location>
</feature>
<evidence type="ECO:0000256" key="5">
    <source>
        <dbReference type="ARBA" id="ARBA00038063"/>
    </source>
</evidence>
<keyword evidence="2" id="KW-0820">tRNA-binding</keyword>
<sequence>MIQLLVGLGNPGPEHALDRHNAGFWFVDQVATAAGVALRPERGFFGDVARVRQHGHDLLLLQPSTFMNRSGQSVGALARFYKIPPEHILVAHDELDLPPGQVKLKLGGGHAGHNGLRDIIAHLGGPQFWRLRLGIGHPGDRSQVVGFVLGRPPQSELTLIEQAMEQARDVLPLLLNGEFEAATMQLHRGNRVDSSKTAALSGSARPPKEKLDEPRN</sequence>
<dbReference type="AlphaFoldDB" id="A0A1J5Q3A2"/>
<comment type="similarity">
    <text evidence="5">Belongs to the PTH family.</text>
</comment>
<dbReference type="PANTHER" id="PTHR17224">
    <property type="entry name" value="PEPTIDYL-TRNA HYDROLASE"/>
    <property type="match status" value="1"/>
</dbReference>
<feature type="region of interest" description="Disordered" evidence="6">
    <location>
        <begin position="188"/>
        <end position="216"/>
    </location>
</feature>
<name>A0A1J5Q3A2_9ZZZZ</name>
<evidence type="ECO:0000313" key="7">
    <source>
        <dbReference type="EMBL" id="OIQ77792.1"/>
    </source>
</evidence>
<dbReference type="HAMAP" id="MF_00083">
    <property type="entry name" value="Pept_tRNA_hydro_bact"/>
    <property type="match status" value="1"/>
</dbReference>
<comment type="caution">
    <text evidence="7">The sequence shown here is derived from an EMBL/GenBank/DDBJ whole genome shotgun (WGS) entry which is preliminary data.</text>
</comment>